<feature type="transmembrane region" description="Helical" evidence="6">
    <location>
        <begin position="542"/>
        <end position="559"/>
    </location>
</feature>
<evidence type="ECO:0000256" key="6">
    <source>
        <dbReference type="SAM" id="Phobius"/>
    </source>
</evidence>
<reference evidence="8 9" key="1">
    <citation type="submission" date="2016-01" db="EMBL/GenBank/DDBJ databases">
        <title>Investigation of taxonomic status of Bacillus aminovorans.</title>
        <authorList>
            <person name="Verma A."/>
            <person name="Pal Y."/>
            <person name="Krishnamurthi S."/>
        </authorList>
    </citation>
    <scope>NUCLEOTIDE SEQUENCE [LARGE SCALE GENOMIC DNA]</scope>
    <source>
        <strain evidence="8 9">DSM 1314</strain>
    </source>
</reference>
<evidence type="ECO:0000313" key="8">
    <source>
        <dbReference type="EMBL" id="OAH60821.1"/>
    </source>
</evidence>
<evidence type="ECO:0000256" key="5">
    <source>
        <dbReference type="ARBA" id="ARBA00023136"/>
    </source>
</evidence>
<feature type="transmembrane region" description="Helical" evidence="6">
    <location>
        <begin position="420"/>
        <end position="438"/>
    </location>
</feature>
<comment type="subcellular location">
    <subcellularLocation>
        <location evidence="1">Membrane</location>
        <topology evidence="1">Multi-pass membrane protein</topology>
    </subcellularLocation>
</comment>
<dbReference type="STRING" id="29332.AWH48_13880"/>
<dbReference type="GO" id="GO:0033573">
    <property type="term" value="C:high-affinity iron permease complex"/>
    <property type="evidence" value="ECO:0007669"/>
    <property type="project" value="InterPro"/>
</dbReference>
<evidence type="ECO:0000313" key="9">
    <source>
        <dbReference type="Proteomes" id="UP000076935"/>
    </source>
</evidence>
<feature type="transmembrane region" description="Helical" evidence="6">
    <location>
        <begin position="380"/>
        <end position="399"/>
    </location>
</feature>
<protein>
    <recommendedName>
        <fullName evidence="10">Iron permease</fullName>
    </recommendedName>
</protein>
<proteinExistence type="inferred from homology"/>
<feature type="signal peptide" evidence="7">
    <location>
        <begin position="1"/>
        <end position="25"/>
    </location>
</feature>
<comment type="caution">
    <text evidence="8">The sequence shown here is derived from an EMBL/GenBank/DDBJ whole genome shotgun (WGS) entry which is preliminary data.</text>
</comment>
<dbReference type="EMBL" id="LQWY01000031">
    <property type="protein sequence ID" value="OAH60821.1"/>
    <property type="molecule type" value="Genomic_DNA"/>
</dbReference>
<evidence type="ECO:0008006" key="10">
    <source>
        <dbReference type="Google" id="ProtNLM"/>
    </source>
</evidence>
<keyword evidence="4 6" id="KW-1133">Transmembrane helix</keyword>
<feature type="transmembrane region" description="Helical" evidence="6">
    <location>
        <begin position="308"/>
        <end position="334"/>
    </location>
</feature>
<feature type="chain" id="PRO_5008066684" description="Iron permease" evidence="7">
    <location>
        <begin position="26"/>
        <end position="566"/>
    </location>
</feature>
<feature type="transmembrane region" description="Helical" evidence="6">
    <location>
        <begin position="458"/>
        <end position="478"/>
    </location>
</feature>
<evidence type="ECO:0000256" key="1">
    <source>
        <dbReference type="ARBA" id="ARBA00004141"/>
    </source>
</evidence>
<keyword evidence="3 6" id="KW-0812">Transmembrane</keyword>
<gene>
    <name evidence="8" type="ORF">AWH49_15340</name>
</gene>
<comment type="similarity">
    <text evidence="2">Belongs to the oxidase-dependent Fe transporter (OFeT) (TC 9.A.10.1) family.</text>
</comment>
<accession>A0A177L7Z4</accession>
<keyword evidence="7" id="KW-0732">Signal</keyword>
<dbReference type="AlphaFoldDB" id="A0A177L7Z4"/>
<keyword evidence="9" id="KW-1185">Reference proteome</keyword>
<sequence length="566" mass="61148">MKRYFVNFFLLLFIICGWMNSGAQAATNTDLLFVPIGDAIMKAKAGDFIAVEENMAAFDLEWKTLQGDSAAVEEAVQNVNKALAKQNKADVQEALTSLSTSLVAYDEKLNPVDQAAERKKVAVLLPKMEEMKKSVIDEEAYKLLEKQWTAVEKIVRAESNIAYGDIETKMALLRISIVKEPNHPDDIRNALASLQTSVQQFLDGQTTGEAITDYSLADYAALLKEAEDAARKGDATLAAAKLTESLSVWPVVEGAIQVKEASLYSDIEVRIPEVAGILSSANGDAEKAADIIADLYDRVILLTGTSSYTWWDAALVLLREGLEAVVIISVLVAFLAKTGQTAAKKWIWIGAAGGVGASIVMALILNYLFSGLSGASGREYMEGFAGIAAVVMMIGVGMWMHGKSNMKKWTRFVDQSMGKAAASGSIVSFAVISFLSVFREGAETIIFYAGMAPNMSVSALVTGIVSAIIVVSAVGFLVMKYSVKIPLRPFFIGAAMFIYVLAFKILGKSIHSLQVAGAIDTHQASYVPFIDMIGLYPTIETVVPQIVLLILIAAMAIWIKKQESLT</sequence>
<organism evidence="8 9">
    <name type="scientific">Domibacillus aminovorans</name>
    <dbReference type="NCBI Taxonomy" id="29332"/>
    <lineage>
        <taxon>Bacteria</taxon>
        <taxon>Bacillati</taxon>
        <taxon>Bacillota</taxon>
        <taxon>Bacilli</taxon>
        <taxon>Bacillales</taxon>
        <taxon>Bacillaceae</taxon>
        <taxon>Domibacillus</taxon>
    </lineage>
</organism>
<keyword evidence="5 6" id="KW-0472">Membrane</keyword>
<evidence type="ECO:0000256" key="2">
    <source>
        <dbReference type="ARBA" id="ARBA00008333"/>
    </source>
</evidence>
<dbReference type="Proteomes" id="UP000076935">
    <property type="component" value="Unassembled WGS sequence"/>
</dbReference>
<feature type="transmembrane region" description="Helical" evidence="6">
    <location>
        <begin position="490"/>
        <end position="507"/>
    </location>
</feature>
<dbReference type="PANTHER" id="PTHR31632:SF2">
    <property type="entry name" value="PLASMA MEMBRANE IRON PERMEASE"/>
    <property type="match status" value="1"/>
</dbReference>
<dbReference type="RefSeq" id="WP_063965843.1">
    <property type="nucleotide sequence ID" value="NZ_JBCNAN010000002.1"/>
</dbReference>
<dbReference type="PANTHER" id="PTHR31632">
    <property type="entry name" value="IRON TRANSPORTER FTH1"/>
    <property type="match status" value="1"/>
</dbReference>
<evidence type="ECO:0000256" key="4">
    <source>
        <dbReference type="ARBA" id="ARBA00022989"/>
    </source>
</evidence>
<dbReference type="GO" id="GO:0015093">
    <property type="term" value="F:ferrous iron transmembrane transporter activity"/>
    <property type="evidence" value="ECO:0007669"/>
    <property type="project" value="TreeGrafter"/>
</dbReference>
<name>A0A177L7Z4_9BACI</name>
<dbReference type="InterPro" id="IPR004923">
    <property type="entry name" value="FTR1/Fip1/EfeU"/>
</dbReference>
<feature type="transmembrane region" description="Helical" evidence="6">
    <location>
        <begin position="346"/>
        <end position="368"/>
    </location>
</feature>
<evidence type="ECO:0000256" key="7">
    <source>
        <dbReference type="SAM" id="SignalP"/>
    </source>
</evidence>
<dbReference type="Pfam" id="PF03239">
    <property type="entry name" value="FTR1"/>
    <property type="match status" value="1"/>
</dbReference>
<evidence type="ECO:0000256" key="3">
    <source>
        <dbReference type="ARBA" id="ARBA00022692"/>
    </source>
</evidence>